<organism evidence="3 4">
    <name type="scientific">Oesophagostomum dentatum</name>
    <name type="common">Nodular worm</name>
    <dbReference type="NCBI Taxonomy" id="61180"/>
    <lineage>
        <taxon>Eukaryota</taxon>
        <taxon>Metazoa</taxon>
        <taxon>Ecdysozoa</taxon>
        <taxon>Nematoda</taxon>
        <taxon>Chromadorea</taxon>
        <taxon>Rhabditida</taxon>
        <taxon>Rhabditina</taxon>
        <taxon>Rhabditomorpha</taxon>
        <taxon>Strongyloidea</taxon>
        <taxon>Strongylidae</taxon>
        <taxon>Oesophagostomum</taxon>
    </lineage>
</organism>
<keyword evidence="4" id="KW-1185">Reference proteome</keyword>
<protein>
    <recommendedName>
        <fullName evidence="2">Phospholipid scramblase</fullName>
    </recommendedName>
</protein>
<comment type="similarity">
    <text evidence="1 2">Belongs to the phospholipid scramblase family.</text>
</comment>
<gene>
    <name evidence="3" type="ORF">OESDEN_06391</name>
</gene>
<keyword evidence="2" id="KW-0449">Lipoprotein</keyword>
<name>A0A0B1TCZ7_OESDE</name>
<evidence type="ECO:0000256" key="2">
    <source>
        <dbReference type="RuleBase" id="RU363116"/>
    </source>
</evidence>
<dbReference type="Pfam" id="PF03803">
    <property type="entry name" value="Scramblase"/>
    <property type="match status" value="1"/>
</dbReference>
<dbReference type="AlphaFoldDB" id="A0A0B1TCZ7"/>
<dbReference type="PANTHER" id="PTHR23248:SF63">
    <property type="entry name" value="PHOSPHOLIPID SCRAMBLASE"/>
    <property type="match status" value="1"/>
</dbReference>
<evidence type="ECO:0000313" key="3">
    <source>
        <dbReference type="EMBL" id="KHJ93692.1"/>
    </source>
</evidence>
<comment type="function">
    <text evidence="2">May mediate accelerated ATP-independent bidirectional transbilayer migration of phospholipids upon binding calcium ions that results in a loss of phospholipid asymmetry in the plasma membrane.</text>
</comment>
<dbReference type="InterPro" id="IPR005552">
    <property type="entry name" value="Scramblase"/>
</dbReference>
<dbReference type="EMBL" id="KN550649">
    <property type="protein sequence ID" value="KHJ93692.1"/>
    <property type="molecule type" value="Genomic_DNA"/>
</dbReference>
<evidence type="ECO:0000256" key="1">
    <source>
        <dbReference type="ARBA" id="ARBA00005350"/>
    </source>
</evidence>
<keyword evidence="2" id="KW-0564">Palmitate</keyword>
<dbReference type="GO" id="GO:0005886">
    <property type="term" value="C:plasma membrane"/>
    <property type="evidence" value="ECO:0007669"/>
    <property type="project" value="TreeGrafter"/>
</dbReference>
<reference evidence="3 4" key="1">
    <citation type="submission" date="2014-03" db="EMBL/GenBank/DDBJ databases">
        <title>Draft genome of the hookworm Oesophagostomum dentatum.</title>
        <authorList>
            <person name="Mitreva M."/>
        </authorList>
    </citation>
    <scope>NUCLEOTIDE SEQUENCE [LARGE SCALE GENOMIC DNA]</scope>
    <source>
        <strain evidence="3 4">OD-Hann</strain>
    </source>
</reference>
<comment type="cofactor">
    <cofactor evidence="2">
        <name>Ca(2+)</name>
        <dbReference type="ChEBI" id="CHEBI:29108"/>
    </cofactor>
</comment>
<proteinExistence type="inferred from homology"/>
<dbReference type="PANTHER" id="PTHR23248">
    <property type="entry name" value="PHOSPHOLIPID SCRAMBLASE-RELATED"/>
    <property type="match status" value="1"/>
</dbReference>
<keyword evidence="2" id="KW-0106">Calcium</keyword>
<dbReference type="Proteomes" id="UP000053660">
    <property type="component" value="Unassembled WGS sequence"/>
</dbReference>
<accession>A0A0B1TCZ7</accession>
<evidence type="ECO:0000313" key="4">
    <source>
        <dbReference type="Proteomes" id="UP000053660"/>
    </source>
</evidence>
<sequence>MAATAPGVPMAPAVPMAAAVPAVVVQPGIVCHAARTWMPVPAPIPGVPPGLEYLAMVDTVNIYQEVEPLEFLGFETANRYRVTNALNQQLYYAVEQGSFGMHFCDEDRPFIIHMIDNAQRVSMVRQQFRRDCCSDDVFEVFDAFGRVAAMIRVPDTDMKKNCPVSGNV</sequence>
<dbReference type="GO" id="GO:0017128">
    <property type="term" value="F:phospholipid scramblase activity"/>
    <property type="evidence" value="ECO:0007669"/>
    <property type="project" value="InterPro"/>
</dbReference>